<organism evidence="2 3">
    <name type="scientific">Steinernema hermaphroditum</name>
    <dbReference type="NCBI Taxonomy" id="289476"/>
    <lineage>
        <taxon>Eukaryota</taxon>
        <taxon>Metazoa</taxon>
        <taxon>Ecdysozoa</taxon>
        <taxon>Nematoda</taxon>
        <taxon>Chromadorea</taxon>
        <taxon>Rhabditida</taxon>
        <taxon>Tylenchina</taxon>
        <taxon>Panagrolaimomorpha</taxon>
        <taxon>Strongyloidoidea</taxon>
        <taxon>Steinernematidae</taxon>
        <taxon>Steinernema</taxon>
    </lineage>
</organism>
<feature type="region of interest" description="Disordered" evidence="1">
    <location>
        <begin position="125"/>
        <end position="148"/>
    </location>
</feature>
<proteinExistence type="predicted"/>
<evidence type="ECO:0000313" key="2">
    <source>
        <dbReference type="EMBL" id="KAK0423542.1"/>
    </source>
</evidence>
<comment type="caution">
    <text evidence="2">The sequence shown here is derived from an EMBL/GenBank/DDBJ whole genome shotgun (WGS) entry which is preliminary data.</text>
</comment>
<dbReference type="Proteomes" id="UP001175271">
    <property type="component" value="Unassembled WGS sequence"/>
</dbReference>
<protein>
    <submittedName>
        <fullName evidence="2">Uncharacterized protein</fullName>
    </submittedName>
</protein>
<dbReference type="AlphaFoldDB" id="A0AA39M786"/>
<evidence type="ECO:0000313" key="3">
    <source>
        <dbReference type="Proteomes" id="UP001175271"/>
    </source>
</evidence>
<accession>A0AA39M786</accession>
<dbReference type="EMBL" id="JAUCMV010000001">
    <property type="protein sequence ID" value="KAK0423542.1"/>
    <property type="molecule type" value="Genomic_DNA"/>
</dbReference>
<sequence>MKLASLWLKDSGTFTTNATAVDLEKTGAVSIAYVQHVPENSRKSIQIVARPHDQPEVTTRRMTSQRPELFCAVPPPTMRRRIACEDQSVILVTTRSPSAEEIAEVEKNKAEGQFRARLSDAKPRYDALIHSPYSTSEPSSRALGLDKD</sequence>
<gene>
    <name evidence="2" type="ORF">QR680_008198</name>
</gene>
<keyword evidence="3" id="KW-1185">Reference proteome</keyword>
<reference evidence="2" key="1">
    <citation type="submission" date="2023-06" db="EMBL/GenBank/DDBJ databases">
        <title>Genomic analysis of the entomopathogenic nematode Steinernema hermaphroditum.</title>
        <authorList>
            <person name="Schwarz E.M."/>
            <person name="Heppert J.K."/>
            <person name="Baniya A."/>
            <person name="Schwartz H.T."/>
            <person name="Tan C.-H."/>
            <person name="Antoshechkin I."/>
            <person name="Sternberg P.W."/>
            <person name="Goodrich-Blair H."/>
            <person name="Dillman A.R."/>
        </authorList>
    </citation>
    <scope>NUCLEOTIDE SEQUENCE</scope>
    <source>
        <strain evidence="2">PS9179</strain>
        <tissue evidence="2">Whole animal</tissue>
    </source>
</reference>
<evidence type="ECO:0000256" key="1">
    <source>
        <dbReference type="SAM" id="MobiDB-lite"/>
    </source>
</evidence>
<name>A0AA39M786_9BILA</name>